<evidence type="ECO:0000313" key="7">
    <source>
        <dbReference type="Proteomes" id="UP000311008"/>
    </source>
</evidence>
<keyword evidence="3 4" id="KW-0413">Isomerase</keyword>
<dbReference type="GO" id="GO:0006457">
    <property type="term" value="P:protein folding"/>
    <property type="evidence" value="ECO:0007669"/>
    <property type="project" value="InterPro"/>
</dbReference>
<dbReference type="KEGG" id="mmec:FIU01_10235"/>
<organism evidence="6 7">
    <name type="scientific">Methylophilus medardicus</name>
    <dbReference type="NCBI Taxonomy" id="2588534"/>
    <lineage>
        <taxon>Bacteria</taxon>
        <taxon>Pseudomonadati</taxon>
        <taxon>Pseudomonadota</taxon>
        <taxon>Betaproteobacteria</taxon>
        <taxon>Nitrosomonadales</taxon>
        <taxon>Methylophilaceae</taxon>
        <taxon>Methylophilus</taxon>
    </lineage>
</organism>
<dbReference type="InterPro" id="IPR029000">
    <property type="entry name" value="Cyclophilin-like_dom_sf"/>
</dbReference>
<dbReference type="AlphaFoldDB" id="A0A5B8CUD6"/>
<dbReference type="PRINTS" id="PR00153">
    <property type="entry name" value="CSAPPISMRASE"/>
</dbReference>
<evidence type="ECO:0000256" key="3">
    <source>
        <dbReference type="ARBA" id="ARBA00023235"/>
    </source>
</evidence>
<dbReference type="Pfam" id="PF00160">
    <property type="entry name" value="Pro_isomerase"/>
    <property type="match status" value="1"/>
</dbReference>
<feature type="domain" description="PPIase cyclophilin-type" evidence="5">
    <location>
        <begin position="28"/>
        <end position="185"/>
    </location>
</feature>
<reference evidence="7" key="1">
    <citation type="journal article" date="2019" name="ISME J.">
        <title>Evolution in action: habitat transition from sediment to the pelagial leads to genome streamlining in Methylophilaceae.</title>
        <authorList>
            <person name="Salcher M."/>
            <person name="Schaefle D."/>
            <person name="Kaspar M."/>
            <person name="Neuenschwander S.M."/>
            <person name="Ghai R."/>
        </authorList>
    </citation>
    <scope>NUCLEOTIDE SEQUENCE [LARGE SCALE GENOMIC DNA]</scope>
    <source>
        <strain evidence="7">MMS-M-51</strain>
    </source>
</reference>
<dbReference type="Gene3D" id="2.40.100.10">
    <property type="entry name" value="Cyclophilin-like"/>
    <property type="match status" value="1"/>
</dbReference>
<comment type="similarity">
    <text evidence="1 4">Belongs to the cyclophilin-type PPIase family.</text>
</comment>
<keyword evidence="2 4" id="KW-0697">Rotamase</keyword>
<gene>
    <name evidence="6" type="ORF">FIU01_10235</name>
</gene>
<keyword evidence="4" id="KW-0732">Signal</keyword>
<dbReference type="EC" id="5.2.1.8" evidence="4"/>
<dbReference type="CDD" id="cd01920">
    <property type="entry name" value="cyclophilin_EcCYP_like"/>
    <property type="match status" value="1"/>
</dbReference>
<sequence>MRVLSWMLGCCLFAAVAGANAATQVMFETNQGTFAVEVYPEKAPKTVENFLQYVKDGFYTNTIFHRVIGRFMMQGGGFDRELNEKPTRAPVINEAGNGLVNQTGTIAMARTPDPNSATAQFFINVADNQFLDYSGPEPDRIGYCVFGKVVSGMDVVFKISNLPTGNQRGFSDVPIRTVIIKRATIVTSK</sequence>
<dbReference type="PROSITE" id="PS00170">
    <property type="entry name" value="CSA_PPIASE_1"/>
    <property type="match status" value="1"/>
</dbReference>
<dbReference type="OrthoDB" id="9807797at2"/>
<dbReference type="Proteomes" id="UP000311008">
    <property type="component" value="Chromosome"/>
</dbReference>
<comment type="function">
    <text evidence="4">PPIases accelerate the folding of proteins. It catalyzes the cis-trans isomerization of proline imidic peptide bonds in oligopeptides.</text>
</comment>
<dbReference type="EMBL" id="CP040946">
    <property type="protein sequence ID" value="QDC44859.1"/>
    <property type="molecule type" value="Genomic_DNA"/>
</dbReference>
<evidence type="ECO:0000256" key="2">
    <source>
        <dbReference type="ARBA" id="ARBA00023110"/>
    </source>
</evidence>
<evidence type="ECO:0000313" key="6">
    <source>
        <dbReference type="EMBL" id="QDC44859.1"/>
    </source>
</evidence>
<dbReference type="InterPro" id="IPR020892">
    <property type="entry name" value="Cyclophilin-type_PPIase_CS"/>
</dbReference>
<evidence type="ECO:0000256" key="1">
    <source>
        <dbReference type="ARBA" id="ARBA00007365"/>
    </source>
</evidence>
<name>A0A5B8CUD6_9PROT</name>
<keyword evidence="7" id="KW-1185">Reference proteome</keyword>
<dbReference type="InterPro" id="IPR044665">
    <property type="entry name" value="E_coli_cyclophilin_A-like"/>
</dbReference>
<comment type="catalytic activity">
    <reaction evidence="4">
        <text>[protein]-peptidylproline (omega=180) = [protein]-peptidylproline (omega=0)</text>
        <dbReference type="Rhea" id="RHEA:16237"/>
        <dbReference type="Rhea" id="RHEA-COMP:10747"/>
        <dbReference type="Rhea" id="RHEA-COMP:10748"/>
        <dbReference type="ChEBI" id="CHEBI:83833"/>
        <dbReference type="ChEBI" id="CHEBI:83834"/>
        <dbReference type="EC" id="5.2.1.8"/>
    </reaction>
</comment>
<protein>
    <recommendedName>
        <fullName evidence="4">Peptidyl-prolyl cis-trans isomerase</fullName>
        <shortName evidence="4">PPIase</shortName>
        <ecNumber evidence="4">5.2.1.8</ecNumber>
    </recommendedName>
</protein>
<proteinExistence type="inferred from homology"/>
<dbReference type="PANTHER" id="PTHR43246">
    <property type="entry name" value="PEPTIDYL-PROLYL CIS-TRANS ISOMERASE CYP38, CHLOROPLASTIC"/>
    <property type="match status" value="1"/>
</dbReference>
<evidence type="ECO:0000256" key="4">
    <source>
        <dbReference type="RuleBase" id="RU363019"/>
    </source>
</evidence>
<feature type="chain" id="PRO_5023156195" description="Peptidyl-prolyl cis-trans isomerase" evidence="4">
    <location>
        <begin position="22"/>
        <end position="189"/>
    </location>
</feature>
<dbReference type="RefSeq" id="WP_140004188.1">
    <property type="nucleotide sequence ID" value="NZ_CP040946.1"/>
</dbReference>
<accession>A0A5B8CUD6</accession>
<feature type="signal peptide" evidence="4">
    <location>
        <begin position="1"/>
        <end position="21"/>
    </location>
</feature>
<dbReference type="PROSITE" id="PS50072">
    <property type="entry name" value="CSA_PPIASE_2"/>
    <property type="match status" value="1"/>
</dbReference>
<evidence type="ECO:0000259" key="5">
    <source>
        <dbReference type="PROSITE" id="PS50072"/>
    </source>
</evidence>
<dbReference type="SUPFAM" id="SSF50891">
    <property type="entry name" value="Cyclophilin-like"/>
    <property type="match status" value="1"/>
</dbReference>
<dbReference type="InterPro" id="IPR002130">
    <property type="entry name" value="Cyclophilin-type_PPIase_dom"/>
</dbReference>
<dbReference type="GO" id="GO:0003755">
    <property type="term" value="F:peptidyl-prolyl cis-trans isomerase activity"/>
    <property type="evidence" value="ECO:0007669"/>
    <property type="project" value="UniProtKB-UniRule"/>
</dbReference>